<gene>
    <name evidence="8" type="ORF">KDAU_19470</name>
</gene>
<dbReference type="InterPro" id="IPR016741">
    <property type="entry name" value="UCP018953"/>
</dbReference>
<dbReference type="RefSeq" id="WP_126595749.1">
    <property type="nucleotide sequence ID" value="NZ_BIFQ01000001.1"/>
</dbReference>
<reference evidence="9" key="1">
    <citation type="submission" date="2018-12" db="EMBL/GenBank/DDBJ databases">
        <title>Tengunoibacter tsumagoiensis gen. nov., sp. nov., Dictyobacter kobayashii sp. nov., D. alpinus sp. nov., and D. joshuensis sp. nov. and description of Dictyobacteraceae fam. nov. within the order Ktedonobacterales isolated from Tengu-no-mugimeshi.</title>
        <authorList>
            <person name="Wang C.M."/>
            <person name="Zheng Y."/>
            <person name="Sakai Y."/>
            <person name="Toyoda A."/>
            <person name="Minakuchi Y."/>
            <person name="Abe K."/>
            <person name="Yokota A."/>
            <person name="Yabe S."/>
        </authorList>
    </citation>
    <scope>NUCLEOTIDE SEQUENCE [LARGE SCALE GENOMIC DNA]</scope>
    <source>
        <strain evidence="9">S-27</strain>
    </source>
</reference>
<protein>
    <recommendedName>
        <fullName evidence="10">Histidine kinase</fullName>
    </recommendedName>
</protein>
<comment type="subcellular location">
    <subcellularLocation>
        <location evidence="1">Cell membrane</location>
        <topology evidence="1">Multi-pass membrane protein</topology>
    </subcellularLocation>
</comment>
<feature type="domain" description="FIST" evidence="6">
    <location>
        <begin position="33"/>
        <end position="229"/>
    </location>
</feature>
<evidence type="ECO:0000256" key="5">
    <source>
        <dbReference type="ARBA" id="ARBA00023136"/>
    </source>
</evidence>
<keyword evidence="5" id="KW-0472">Membrane</keyword>
<keyword evidence="2" id="KW-1003">Cell membrane</keyword>
<evidence type="ECO:0000256" key="2">
    <source>
        <dbReference type="ARBA" id="ARBA00022475"/>
    </source>
</evidence>
<dbReference type="Pfam" id="PF10442">
    <property type="entry name" value="FIST_C"/>
    <property type="match status" value="1"/>
</dbReference>
<dbReference type="EMBL" id="BIFQ01000001">
    <property type="protein sequence ID" value="GCE04618.1"/>
    <property type="molecule type" value="Genomic_DNA"/>
</dbReference>
<dbReference type="Proteomes" id="UP000287224">
    <property type="component" value="Unassembled WGS sequence"/>
</dbReference>
<dbReference type="OrthoDB" id="9770435at2"/>
<evidence type="ECO:0000259" key="6">
    <source>
        <dbReference type="SMART" id="SM00897"/>
    </source>
</evidence>
<dbReference type="InterPro" id="IPR013702">
    <property type="entry name" value="FIST_domain_N"/>
</dbReference>
<feature type="domain" description="FIST C-domain" evidence="7">
    <location>
        <begin position="230"/>
        <end position="375"/>
    </location>
</feature>
<sequence>MDERKPAALSALVIDEDWEQALEQALAQITDVTADAIFLFANIEFAPYFPTMLRIVRRATGTPILIGCSGQGIIGSDQELEDLPAISLLALSLPGAHMRLVRLTQEMLEASQSPQDLRQQLGVSLDEVNAWFLFADPFHMDGDVLVEKFSQAYPGLPTIGGLASGDIEERESYIFYNDEVHEDGAIALAIGGDYTILPLISQGCDPIGEAWTITSVLDGGLIDGISNRSAYHMLVDTLQTLSPDMQRRAQRNLLVGLAADEYQDNYGRGSFLVRQLFGVDRRTGALAIGTQSRVGQTIQFQLRDAASADLDLHELLAQARIKLGDNQPIAGILCTCNGRGVGMFGVPDHDAGVIARELGQMPLSGLFCNGEIGPIGRRVFLHGLTASLGLIIQNKAK</sequence>
<accession>A0A401ZD51</accession>
<dbReference type="Pfam" id="PF08495">
    <property type="entry name" value="FIST"/>
    <property type="match status" value="1"/>
</dbReference>
<dbReference type="SMART" id="SM01204">
    <property type="entry name" value="FIST_C"/>
    <property type="match status" value="1"/>
</dbReference>
<evidence type="ECO:0008006" key="10">
    <source>
        <dbReference type="Google" id="ProtNLM"/>
    </source>
</evidence>
<keyword evidence="9" id="KW-1185">Reference proteome</keyword>
<keyword evidence="4" id="KW-1133">Transmembrane helix</keyword>
<name>A0A401ZD51_9CHLR</name>
<dbReference type="InterPro" id="IPR019494">
    <property type="entry name" value="FIST_C"/>
</dbReference>
<dbReference type="PANTHER" id="PTHR14939">
    <property type="entry name" value="F-BOX ONLY PROTEIN 22"/>
    <property type="match status" value="1"/>
</dbReference>
<evidence type="ECO:0000256" key="1">
    <source>
        <dbReference type="ARBA" id="ARBA00004651"/>
    </source>
</evidence>
<keyword evidence="3" id="KW-0812">Transmembrane</keyword>
<evidence type="ECO:0000313" key="9">
    <source>
        <dbReference type="Proteomes" id="UP000287224"/>
    </source>
</evidence>
<dbReference type="PIRSF" id="PIRSF018953">
    <property type="entry name" value="UCP018953"/>
    <property type="match status" value="1"/>
</dbReference>
<dbReference type="GO" id="GO:0005886">
    <property type="term" value="C:plasma membrane"/>
    <property type="evidence" value="ECO:0007669"/>
    <property type="project" value="UniProtKB-SubCell"/>
</dbReference>
<dbReference type="AlphaFoldDB" id="A0A401ZD51"/>
<comment type="caution">
    <text evidence="8">The sequence shown here is derived from an EMBL/GenBank/DDBJ whole genome shotgun (WGS) entry which is preliminary data.</text>
</comment>
<organism evidence="8 9">
    <name type="scientific">Dictyobacter aurantiacus</name>
    <dbReference type="NCBI Taxonomy" id="1936993"/>
    <lineage>
        <taxon>Bacteria</taxon>
        <taxon>Bacillati</taxon>
        <taxon>Chloroflexota</taxon>
        <taxon>Ktedonobacteria</taxon>
        <taxon>Ktedonobacterales</taxon>
        <taxon>Dictyobacteraceae</taxon>
        <taxon>Dictyobacter</taxon>
    </lineage>
</organism>
<dbReference type="SMART" id="SM00897">
    <property type="entry name" value="FIST"/>
    <property type="match status" value="1"/>
</dbReference>
<evidence type="ECO:0000256" key="4">
    <source>
        <dbReference type="ARBA" id="ARBA00022989"/>
    </source>
</evidence>
<evidence type="ECO:0000256" key="3">
    <source>
        <dbReference type="ARBA" id="ARBA00022692"/>
    </source>
</evidence>
<dbReference type="PANTHER" id="PTHR14939:SF5">
    <property type="entry name" value="F-BOX ONLY PROTEIN 22"/>
    <property type="match status" value="1"/>
</dbReference>
<proteinExistence type="predicted"/>
<evidence type="ECO:0000313" key="8">
    <source>
        <dbReference type="EMBL" id="GCE04618.1"/>
    </source>
</evidence>
<evidence type="ECO:0000259" key="7">
    <source>
        <dbReference type="SMART" id="SM01204"/>
    </source>
</evidence>